<evidence type="ECO:0000256" key="5">
    <source>
        <dbReference type="HAMAP-Rule" id="MF_01543"/>
    </source>
</evidence>
<dbReference type="GO" id="GO:0004329">
    <property type="term" value="F:formate-tetrahydrofolate ligase activity"/>
    <property type="evidence" value="ECO:0007669"/>
    <property type="project" value="UniProtKB-UniRule"/>
</dbReference>
<keyword evidence="4 5" id="KW-0067">ATP-binding</keyword>
<dbReference type="AlphaFoldDB" id="A0A6N7ITA8"/>
<evidence type="ECO:0000256" key="2">
    <source>
        <dbReference type="ARBA" id="ARBA00022598"/>
    </source>
</evidence>
<sequence length="586" mass="64064">MAYDATKLKDFEIAELAEKNMPTPAEWVEKLGLEKDEVIPYGRICKLDFMKIIERLKDRPNGKFIEVTAITPTPLGEGKTTTTMGLVEGLGKRGMNVGAAIRQPSGGPTMNIKGTAAGGGNALAIPMTEFSLGLTGDLNDIMNAHNLAMVALTARMQHERNYDDAELAKRNLRRLDIDPTRVEMGWVIDFCAQALRNIIIGIGGRMDGYMMQSKFGIAVSSELMAILAVATDLKDLRERLGRIIVAYDKKGNPVTTSDLEVAGAMCAWMRNTINPTLMSTVEYQPVLVHAGPFANIAIGQSSIIADRIGLKMFDYHVTESGFGADIGFEKFWNVKCRLSGLVPNVSVVTATIRALKMHGGGPKVVPGRPLPDEYTRENLELLEKGIPNLLHHIATVRKAGINPVVCINSFYTDTKEEIAMVKRYAEQAGARCAVSQHWLKGGEGALELADAVIDACNDSVDFKFLYPLEMPLRQRVEIIAKEVYGADGVSWTPEAEAKAKRFESDPAYADFATMMVKTHLSLTHDPNLKGVPKGWILPVRDVLVYAGAKFLCPMTGTISLMPGTSSDPAYRRVDVDVETGKVLGLF</sequence>
<dbReference type="GO" id="GO:0005524">
    <property type="term" value="F:ATP binding"/>
    <property type="evidence" value="ECO:0007669"/>
    <property type="project" value="UniProtKB-UniRule"/>
</dbReference>
<evidence type="ECO:0000313" key="7">
    <source>
        <dbReference type="Proteomes" id="UP000441717"/>
    </source>
</evidence>
<reference evidence="6 7" key="1">
    <citation type="submission" date="2019-10" db="EMBL/GenBank/DDBJ databases">
        <title>Comparative genomics of sulfur disproportionating microorganisms.</title>
        <authorList>
            <person name="Ward L.M."/>
            <person name="Bertran E."/>
            <person name="Johnston D."/>
        </authorList>
    </citation>
    <scope>NUCLEOTIDE SEQUENCE [LARGE SCALE GENOMIC DNA]</scope>
    <source>
        <strain evidence="6 7">DSM 14055</strain>
    </source>
</reference>
<dbReference type="Gene3D" id="3.10.410.10">
    <property type="entry name" value="Formyltetrahydrofolate synthetase, domain 3"/>
    <property type="match status" value="1"/>
</dbReference>
<dbReference type="Pfam" id="PF01268">
    <property type="entry name" value="FTHFS"/>
    <property type="match status" value="1"/>
</dbReference>
<dbReference type="GO" id="GO:0035999">
    <property type="term" value="P:tetrahydrofolate interconversion"/>
    <property type="evidence" value="ECO:0007669"/>
    <property type="project" value="UniProtKB-UniRule"/>
</dbReference>
<dbReference type="CDD" id="cd00477">
    <property type="entry name" value="FTHFS"/>
    <property type="match status" value="1"/>
</dbReference>
<proteinExistence type="inferred from homology"/>
<gene>
    <name evidence="5" type="primary">fhs</name>
    <name evidence="6" type="ORF">GFC01_13710</name>
</gene>
<dbReference type="OrthoDB" id="9761733at2"/>
<evidence type="ECO:0000313" key="6">
    <source>
        <dbReference type="EMBL" id="MQL53292.1"/>
    </source>
</evidence>
<dbReference type="InterPro" id="IPR000559">
    <property type="entry name" value="Formate_THF_ligase"/>
</dbReference>
<accession>A0A6N7ITA8</accession>
<dbReference type="NCBIfam" id="NF010032">
    <property type="entry name" value="PRK13507.1"/>
    <property type="match status" value="1"/>
</dbReference>
<keyword evidence="7" id="KW-1185">Reference proteome</keyword>
<keyword evidence="2 5" id="KW-0436">Ligase</keyword>
<dbReference type="Proteomes" id="UP000441717">
    <property type="component" value="Unassembled WGS sequence"/>
</dbReference>
<comment type="pathway">
    <text evidence="5">One-carbon metabolism; tetrahydrofolate interconversion.</text>
</comment>
<dbReference type="HAMAP" id="MF_01543">
    <property type="entry name" value="FTHFS"/>
    <property type="match status" value="1"/>
</dbReference>
<dbReference type="SUPFAM" id="SSF52540">
    <property type="entry name" value="P-loop containing nucleoside triphosphate hydrolases"/>
    <property type="match status" value="1"/>
</dbReference>
<comment type="catalytic activity">
    <reaction evidence="5">
        <text>(6S)-5,6,7,8-tetrahydrofolate + formate + ATP = (6R)-10-formyltetrahydrofolate + ADP + phosphate</text>
        <dbReference type="Rhea" id="RHEA:20221"/>
        <dbReference type="ChEBI" id="CHEBI:15740"/>
        <dbReference type="ChEBI" id="CHEBI:30616"/>
        <dbReference type="ChEBI" id="CHEBI:43474"/>
        <dbReference type="ChEBI" id="CHEBI:57453"/>
        <dbReference type="ChEBI" id="CHEBI:195366"/>
        <dbReference type="ChEBI" id="CHEBI:456216"/>
        <dbReference type="EC" id="6.3.4.3"/>
    </reaction>
</comment>
<protein>
    <recommendedName>
        <fullName evidence="5">Formate--tetrahydrofolate ligase</fullName>
        <ecNumber evidence="5">6.3.4.3</ecNumber>
    </recommendedName>
    <alternativeName>
        <fullName evidence="5">Formyltetrahydrofolate synthetase</fullName>
        <shortName evidence="5">FHS</shortName>
        <shortName evidence="5">FTHFS</shortName>
    </alternativeName>
</protein>
<keyword evidence="3 5" id="KW-0547">Nucleotide-binding</keyword>
<comment type="similarity">
    <text evidence="5">Belongs to the formate--tetrahydrofolate ligase family.</text>
</comment>
<dbReference type="UniPathway" id="UPA00193"/>
<dbReference type="EC" id="6.3.4.3" evidence="5"/>
<evidence type="ECO:0000256" key="4">
    <source>
        <dbReference type="ARBA" id="ARBA00022840"/>
    </source>
</evidence>
<organism evidence="6 7">
    <name type="scientific">Desulfofundulus thermobenzoicus</name>
    <dbReference type="NCBI Taxonomy" id="29376"/>
    <lineage>
        <taxon>Bacteria</taxon>
        <taxon>Bacillati</taxon>
        <taxon>Bacillota</taxon>
        <taxon>Clostridia</taxon>
        <taxon>Eubacteriales</taxon>
        <taxon>Peptococcaceae</taxon>
        <taxon>Desulfofundulus</taxon>
    </lineage>
</organism>
<name>A0A6N7ITA8_9FIRM</name>
<comment type="caution">
    <text evidence="6">The sequence shown here is derived from an EMBL/GenBank/DDBJ whole genome shotgun (WGS) entry which is preliminary data.</text>
</comment>
<dbReference type="Gene3D" id="3.40.50.300">
    <property type="entry name" value="P-loop containing nucleotide triphosphate hydrolases"/>
    <property type="match status" value="1"/>
</dbReference>
<dbReference type="RefSeq" id="WP_152947769.1">
    <property type="nucleotide sequence ID" value="NZ_WHYR01000044.1"/>
</dbReference>
<dbReference type="Gene3D" id="3.30.1510.10">
    <property type="entry name" value="Domain 2, N(10)-formyltetrahydrofolate synthetase"/>
    <property type="match status" value="1"/>
</dbReference>
<keyword evidence="1 5" id="KW-0554">One-carbon metabolism</keyword>
<evidence type="ECO:0000256" key="1">
    <source>
        <dbReference type="ARBA" id="ARBA00022563"/>
    </source>
</evidence>
<feature type="binding site" evidence="5">
    <location>
        <begin position="73"/>
        <end position="80"/>
    </location>
    <ligand>
        <name>ATP</name>
        <dbReference type="ChEBI" id="CHEBI:30616"/>
    </ligand>
</feature>
<dbReference type="EMBL" id="WHYR01000044">
    <property type="protein sequence ID" value="MQL53292.1"/>
    <property type="molecule type" value="Genomic_DNA"/>
</dbReference>
<dbReference type="InterPro" id="IPR027417">
    <property type="entry name" value="P-loop_NTPase"/>
</dbReference>
<evidence type="ECO:0000256" key="3">
    <source>
        <dbReference type="ARBA" id="ARBA00022741"/>
    </source>
</evidence>